<name>A0A9P4PRD3_9PLEO</name>
<reference evidence="3" key="1">
    <citation type="journal article" date="2020" name="Stud. Mycol.">
        <title>101 Dothideomycetes genomes: a test case for predicting lifestyles and emergence of pathogens.</title>
        <authorList>
            <person name="Haridas S."/>
            <person name="Albert R."/>
            <person name="Binder M."/>
            <person name="Bloem J."/>
            <person name="Labutti K."/>
            <person name="Salamov A."/>
            <person name="Andreopoulos B."/>
            <person name="Baker S."/>
            <person name="Barry K."/>
            <person name="Bills G."/>
            <person name="Bluhm B."/>
            <person name="Cannon C."/>
            <person name="Castanera R."/>
            <person name="Culley D."/>
            <person name="Daum C."/>
            <person name="Ezra D."/>
            <person name="Gonzalez J."/>
            <person name="Henrissat B."/>
            <person name="Kuo A."/>
            <person name="Liang C."/>
            <person name="Lipzen A."/>
            <person name="Lutzoni F."/>
            <person name="Magnuson J."/>
            <person name="Mondo S."/>
            <person name="Nolan M."/>
            <person name="Ohm R."/>
            <person name="Pangilinan J."/>
            <person name="Park H.-J."/>
            <person name="Ramirez L."/>
            <person name="Alfaro M."/>
            <person name="Sun H."/>
            <person name="Tritt A."/>
            <person name="Yoshinaga Y."/>
            <person name="Zwiers L.-H."/>
            <person name="Turgeon B."/>
            <person name="Goodwin S."/>
            <person name="Spatafora J."/>
            <person name="Crous P."/>
            <person name="Grigoriev I."/>
        </authorList>
    </citation>
    <scope>NUCLEOTIDE SEQUENCE</scope>
    <source>
        <strain evidence="3">CBS 690.94</strain>
    </source>
</reference>
<evidence type="ECO:0000256" key="1">
    <source>
        <dbReference type="SAM" id="MobiDB-lite"/>
    </source>
</evidence>
<organism evidence="3 4">
    <name type="scientific">Karstenula rhodostoma CBS 690.94</name>
    <dbReference type="NCBI Taxonomy" id="1392251"/>
    <lineage>
        <taxon>Eukaryota</taxon>
        <taxon>Fungi</taxon>
        <taxon>Dikarya</taxon>
        <taxon>Ascomycota</taxon>
        <taxon>Pezizomycotina</taxon>
        <taxon>Dothideomycetes</taxon>
        <taxon>Pleosporomycetidae</taxon>
        <taxon>Pleosporales</taxon>
        <taxon>Massarineae</taxon>
        <taxon>Didymosphaeriaceae</taxon>
        <taxon>Karstenula</taxon>
    </lineage>
</organism>
<sequence length="715" mass="79453">MWWESCEKIHCGFWVNLENNRAAQSTLTLPTQWGIILTAFLALFIRLAGSYLWGIICFVIHQSNASSENQDDTYHQIQVALRNTDTEASLGWKLFRVGAVHQGSRINAFGRTSWLIVLAMVHAAGIGTLGGLSSRFIAGSDAVLAVKGTCGWMGEVAESPTEQLSDELKDPKNFATFSGLVVMARYGYRRSASYARSCYAQTSDNSSNACQIYTQPTLPYNVSLSEPCPFNEKVCNGTAMTADMDGLRSDADLGINTLPESAVTLRQTWTCVPVDAQPYATQWGDADELHMNISTDGRWNEGVPRDEERICYKVGTDETEQTPFLFCLTKNALKYGDSAYDIKSATSFVNYNGSYAPIFNPVPELDIQDADVTLMGLVSRITYPEAIQDPWFTATNYSNRTNNAYDANGWIATHPRSFLGCRQRYQLCTVDRSYCSPYTGIYGIPHENDDLKDLNPTQRAVFQLMWKMIWFTQLNFQLIFIGRENLIANDYLWDGGTQFGLSAALPSNHWQAEVSNFFNVSLATLQRAAPAFAQPPRFDVGNPTADQDNNILRYIQEPQEAEMRRLCDSIKMRSKAHTSFSVLGLFLLIGIGLLIMLVNTILPPLAAYWQRRTGLGAYKRLEWVESGAFQLQRMAAEGRGVGPWRGKEDDVPTLGGSRGERFNLTGMSLSAQGGEAGAHGGYHAVSHGEEVEMGVLREETKDSVASTSKRGLLER</sequence>
<evidence type="ECO:0000313" key="4">
    <source>
        <dbReference type="Proteomes" id="UP000799764"/>
    </source>
</evidence>
<evidence type="ECO:0000313" key="3">
    <source>
        <dbReference type="EMBL" id="KAF2447491.1"/>
    </source>
</evidence>
<proteinExistence type="predicted"/>
<protein>
    <submittedName>
        <fullName evidence="3">Uncharacterized protein</fullName>
    </submittedName>
</protein>
<evidence type="ECO:0000256" key="2">
    <source>
        <dbReference type="SAM" id="Phobius"/>
    </source>
</evidence>
<keyword evidence="2" id="KW-0812">Transmembrane</keyword>
<dbReference type="AlphaFoldDB" id="A0A9P4PRD3"/>
<feature type="transmembrane region" description="Helical" evidence="2">
    <location>
        <begin position="114"/>
        <end position="132"/>
    </location>
</feature>
<feature type="transmembrane region" description="Helical" evidence="2">
    <location>
        <begin position="35"/>
        <end position="60"/>
    </location>
</feature>
<dbReference type="EMBL" id="MU001496">
    <property type="protein sequence ID" value="KAF2447491.1"/>
    <property type="molecule type" value="Genomic_DNA"/>
</dbReference>
<keyword evidence="4" id="KW-1185">Reference proteome</keyword>
<dbReference type="Proteomes" id="UP000799764">
    <property type="component" value="Unassembled WGS sequence"/>
</dbReference>
<comment type="caution">
    <text evidence="3">The sequence shown here is derived from an EMBL/GenBank/DDBJ whole genome shotgun (WGS) entry which is preliminary data.</text>
</comment>
<dbReference type="OrthoDB" id="3540210at2759"/>
<gene>
    <name evidence="3" type="ORF">P171DRAFT_482228</name>
</gene>
<keyword evidence="2" id="KW-0472">Membrane</keyword>
<accession>A0A9P4PRD3</accession>
<feature type="region of interest" description="Disordered" evidence="1">
    <location>
        <begin position="696"/>
        <end position="715"/>
    </location>
</feature>
<feature type="transmembrane region" description="Helical" evidence="2">
    <location>
        <begin position="580"/>
        <end position="602"/>
    </location>
</feature>
<keyword evidence="2" id="KW-1133">Transmembrane helix</keyword>